<reference evidence="2 3" key="1">
    <citation type="submission" date="2019-07" db="EMBL/GenBank/DDBJ databases">
        <title>Genomic Encyclopedia of Archaeal and Bacterial Type Strains, Phase II (KMG-II): from individual species to whole genera.</title>
        <authorList>
            <person name="Goeker M."/>
        </authorList>
    </citation>
    <scope>NUCLEOTIDE SEQUENCE [LARGE SCALE GENOMIC DNA]</scope>
    <source>
        <strain evidence="2 3">DSM 17527</strain>
    </source>
</reference>
<keyword evidence="1" id="KW-0732">Signal</keyword>
<evidence type="ECO:0000256" key="1">
    <source>
        <dbReference type="SAM" id="SignalP"/>
    </source>
</evidence>
<sequence>MKNIFTILLVFSFSLVNAQFNKGTVFLKDSTKLEGLVRIKTFGGIKFKSTKDSKSTFYDYKTITGFDTEGEKYRYIKYQDGFPPRLLKENIKGKISLYSNEVYNPGHTIPNGFAGGGTGMTFGGGSATIYFILVEDKLQRVGTRLKKKHLKILENCTSLVEKIKKKDLKKKMFIKS</sequence>
<accession>A0A5S5CBD7</accession>
<dbReference type="AlphaFoldDB" id="A0A5S5CBD7"/>
<protein>
    <recommendedName>
        <fullName evidence="4">GLPGLI family protein</fullName>
    </recommendedName>
</protein>
<comment type="caution">
    <text evidence="2">The sequence shown here is derived from an EMBL/GenBank/DDBJ whole genome shotgun (WGS) entry which is preliminary data.</text>
</comment>
<name>A0A5S5CBD7_9FLAO</name>
<feature type="signal peptide" evidence="1">
    <location>
        <begin position="1"/>
        <end position="18"/>
    </location>
</feature>
<proteinExistence type="predicted"/>
<dbReference type="Proteomes" id="UP000324376">
    <property type="component" value="Unassembled WGS sequence"/>
</dbReference>
<organism evidence="2 3">
    <name type="scientific">Aquimarina intermedia</name>
    <dbReference type="NCBI Taxonomy" id="350814"/>
    <lineage>
        <taxon>Bacteria</taxon>
        <taxon>Pseudomonadati</taxon>
        <taxon>Bacteroidota</taxon>
        <taxon>Flavobacteriia</taxon>
        <taxon>Flavobacteriales</taxon>
        <taxon>Flavobacteriaceae</taxon>
        <taxon>Aquimarina</taxon>
    </lineage>
</organism>
<dbReference type="EMBL" id="VNHU01000003">
    <property type="protein sequence ID" value="TYP75313.1"/>
    <property type="molecule type" value="Genomic_DNA"/>
</dbReference>
<feature type="chain" id="PRO_5024422423" description="GLPGLI family protein" evidence="1">
    <location>
        <begin position="19"/>
        <end position="176"/>
    </location>
</feature>
<keyword evidence="3" id="KW-1185">Reference proteome</keyword>
<evidence type="ECO:0008006" key="4">
    <source>
        <dbReference type="Google" id="ProtNLM"/>
    </source>
</evidence>
<evidence type="ECO:0000313" key="3">
    <source>
        <dbReference type="Proteomes" id="UP000324376"/>
    </source>
</evidence>
<dbReference type="OrthoDB" id="1144046at2"/>
<dbReference type="RefSeq" id="WP_148782296.1">
    <property type="nucleotide sequence ID" value="NZ_VNHU01000003.1"/>
</dbReference>
<evidence type="ECO:0000313" key="2">
    <source>
        <dbReference type="EMBL" id="TYP75313.1"/>
    </source>
</evidence>
<gene>
    <name evidence="2" type="ORF">BD809_103377</name>
</gene>